<dbReference type="EMBL" id="NOZR01000026">
    <property type="protein sequence ID" value="OYN75732.1"/>
    <property type="molecule type" value="Genomic_DNA"/>
</dbReference>
<dbReference type="InterPro" id="IPR029068">
    <property type="entry name" value="Glyas_Bleomycin-R_OHBP_Dase"/>
</dbReference>
<organism evidence="2 3">
    <name type="scientific">Mycolicibacterium sphagni</name>
    <dbReference type="NCBI Taxonomy" id="1786"/>
    <lineage>
        <taxon>Bacteria</taxon>
        <taxon>Bacillati</taxon>
        <taxon>Actinomycetota</taxon>
        <taxon>Actinomycetes</taxon>
        <taxon>Mycobacteriales</taxon>
        <taxon>Mycobacteriaceae</taxon>
        <taxon>Mycolicibacterium</taxon>
    </lineage>
</organism>
<dbReference type="Proteomes" id="UP000216063">
    <property type="component" value="Unassembled WGS sequence"/>
</dbReference>
<accession>A0A255DFK7</accession>
<dbReference type="SUPFAM" id="SSF54593">
    <property type="entry name" value="Glyoxalase/Bleomycin resistance protein/Dihydroxybiphenyl dioxygenase"/>
    <property type="match status" value="1"/>
</dbReference>
<dbReference type="OrthoDB" id="485032at2"/>
<dbReference type="RefSeq" id="WP_094483668.1">
    <property type="nucleotide sequence ID" value="NZ_NOZR01000026.1"/>
</dbReference>
<dbReference type="PROSITE" id="PS51819">
    <property type="entry name" value="VOC"/>
    <property type="match status" value="1"/>
</dbReference>
<gene>
    <name evidence="2" type="ORF">CG716_24180</name>
</gene>
<sequence length="147" mass="15664">MDMKLEVVVLPVSDVDRAKEFYVSLGWRLDADIATGDDFRVVQLTPPGSACSIIFGTGLTVTGTAPVTGLHLVVSDIDSARAELEAAGVEVSEIFHDSGGVFHHAGNTARLSGPHPDHASYASFASFTDPDGNGWWLQEITTRLPGR</sequence>
<name>A0A255DFK7_9MYCO</name>
<feature type="domain" description="VOC" evidence="1">
    <location>
        <begin position="4"/>
        <end position="140"/>
    </location>
</feature>
<comment type="caution">
    <text evidence="2">The sequence shown here is derived from an EMBL/GenBank/DDBJ whole genome shotgun (WGS) entry which is preliminary data.</text>
</comment>
<evidence type="ECO:0000313" key="3">
    <source>
        <dbReference type="Proteomes" id="UP000216063"/>
    </source>
</evidence>
<protein>
    <submittedName>
        <fullName evidence="2">Glyoxalase</fullName>
    </submittedName>
</protein>
<dbReference type="InterPro" id="IPR004360">
    <property type="entry name" value="Glyas_Fos-R_dOase_dom"/>
</dbReference>
<dbReference type="Gene3D" id="3.10.180.10">
    <property type="entry name" value="2,3-Dihydroxybiphenyl 1,2-Dioxygenase, domain 1"/>
    <property type="match status" value="1"/>
</dbReference>
<proteinExistence type="predicted"/>
<dbReference type="AlphaFoldDB" id="A0A255DFK7"/>
<dbReference type="InterPro" id="IPR037523">
    <property type="entry name" value="VOC_core"/>
</dbReference>
<evidence type="ECO:0000259" key="1">
    <source>
        <dbReference type="PROSITE" id="PS51819"/>
    </source>
</evidence>
<reference evidence="2 3" key="1">
    <citation type="submission" date="2017-07" db="EMBL/GenBank/DDBJ databases">
        <title>The new phylogeny of genus Mycobacterium.</title>
        <authorList>
            <person name="Tortoli E."/>
            <person name="Trovato A."/>
            <person name="Cirillo D.M."/>
        </authorList>
    </citation>
    <scope>NUCLEOTIDE SEQUENCE [LARGE SCALE GENOMIC DNA]</scope>
    <source>
        <strain evidence="2 3">ATCC 33027</strain>
    </source>
</reference>
<keyword evidence="3" id="KW-1185">Reference proteome</keyword>
<dbReference type="Pfam" id="PF00903">
    <property type="entry name" value="Glyoxalase"/>
    <property type="match status" value="1"/>
</dbReference>
<evidence type="ECO:0000313" key="2">
    <source>
        <dbReference type="EMBL" id="OYN75732.1"/>
    </source>
</evidence>